<reference evidence="3" key="1">
    <citation type="submission" date="2017-06" db="EMBL/GenBank/DDBJ databases">
        <title>Genome analysis of Fimbriiglobus ruber SP5, the first member of the order Planctomycetales with confirmed chitinolytic capability.</title>
        <authorList>
            <person name="Ravin N.V."/>
            <person name="Rakitin A.L."/>
            <person name="Ivanova A.A."/>
            <person name="Beletsky A.V."/>
            <person name="Kulichevskaya I.S."/>
            <person name="Mardanov A.V."/>
            <person name="Dedysh S.N."/>
        </authorList>
    </citation>
    <scope>NUCLEOTIDE SEQUENCE [LARGE SCALE GENOMIC DNA]</scope>
    <source>
        <strain evidence="3">SP5</strain>
    </source>
</reference>
<keyword evidence="3" id="KW-1185">Reference proteome</keyword>
<evidence type="ECO:0000313" key="1">
    <source>
        <dbReference type="EMBL" id="OWK39984.1"/>
    </source>
</evidence>
<name>A0A225DRG0_9BACT</name>
<proteinExistence type="predicted"/>
<dbReference type="AlphaFoldDB" id="A0A225DRG0"/>
<comment type="caution">
    <text evidence="2">The sequence shown here is derived from an EMBL/GenBank/DDBJ whole genome shotgun (WGS) entry which is preliminary data.</text>
</comment>
<sequence length="41" mass="4843">MTPTRHPELVHSSACRPHNDQMLKKMMTPTVRLRRAVMRVE</sequence>
<organism evidence="2 3">
    <name type="scientific">Fimbriiglobus ruber</name>
    <dbReference type="NCBI Taxonomy" id="1908690"/>
    <lineage>
        <taxon>Bacteria</taxon>
        <taxon>Pseudomonadati</taxon>
        <taxon>Planctomycetota</taxon>
        <taxon>Planctomycetia</taxon>
        <taxon>Gemmatales</taxon>
        <taxon>Gemmataceae</taxon>
        <taxon>Fimbriiglobus</taxon>
    </lineage>
</organism>
<evidence type="ECO:0000313" key="3">
    <source>
        <dbReference type="Proteomes" id="UP000214646"/>
    </source>
</evidence>
<accession>A0A225DRG0</accession>
<dbReference type="Proteomes" id="UP000214646">
    <property type="component" value="Unassembled WGS sequence"/>
</dbReference>
<gene>
    <name evidence="2" type="ORF">FRUB_05055</name>
    <name evidence="1" type="ORF">FRUB_05874</name>
</gene>
<protein>
    <submittedName>
        <fullName evidence="2">Uncharacterized protein</fullName>
    </submittedName>
</protein>
<evidence type="ECO:0000313" key="2">
    <source>
        <dbReference type="EMBL" id="OWK40136.1"/>
    </source>
</evidence>
<reference evidence="2" key="2">
    <citation type="journal article" date="2018" name="Appl. Environ. Microbiol.">
        <title>Genome Analysis of Fimbriiglobus ruber SP5(T), a Planctomycete with Confirmed Chitinolytic Capability.</title>
        <authorList>
            <person name="Ravin N.V."/>
            <person name="Rakitin A.L."/>
            <person name="Ivanova A.A."/>
            <person name="Beletsky A.V."/>
            <person name="Kulichevskaya I.S."/>
            <person name="Mardanov A.V."/>
            <person name="Dedysh S.N."/>
        </authorList>
    </citation>
    <scope>NUCLEOTIDE SEQUENCE</scope>
    <source>
        <strain evidence="2">SP5</strain>
    </source>
</reference>
<dbReference type="EMBL" id="NIDE01000008">
    <property type="protein sequence ID" value="OWK40136.1"/>
    <property type="molecule type" value="Genomic_DNA"/>
</dbReference>
<dbReference type="EMBL" id="NIDE01000009">
    <property type="protein sequence ID" value="OWK39984.1"/>
    <property type="molecule type" value="Genomic_DNA"/>
</dbReference>